<dbReference type="RefSeq" id="WP_107220541.1">
    <property type="nucleotide sequence ID" value="NZ_CP028339.1"/>
</dbReference>
<dbReference type="CDD" id="cd04645">
    <property type="entry name" value="LbH_gamma_CA_like"/>
    <property type="match status" value="1"/>
</dbReference>
<proteinExistence type="predicted"/>
<reference evidence="1 2" key="1">
    <citation type="submission" date="2018-03" db="EMBL/GenBank/DDBJ databases">
        <title>Complete genome sequence of Thauera aromatica, a model organism for studying aromatic compound degradation under denitrifying conditions.</title>
        <authorList>
            <person name="Lo H.-Y."/>
            <person name="Goris T."/>
            <person name="Boll M."/>
            <person name="Mueller J.A."/>
        </authorList>
    </citation>
    <scope>NUCLEOTIDE SEQUENCE [LARGE SCALE GENOMIC DNA]</scope>
    <source>
        <strain evidence="1 2">K172</strain>
    </source>
</reference>
<dbReference type="KEGG" id="tak:Tharo_1332"/>
<dbReference type="InterPro" id="IPR011004">
    <property type="entry name" value="Trimer_LpxA-like_sf"/>
</dbReference>
<keyword evidence="2" id="KW-1185">Reference proteome</keyword>
<dbReference type="PANTHER" id="PTHR13061:SF29">
    <property type="entry name" value="GAMMA CARBONIC ANHYDRASE-LIKE 1, MITOCHONDRIAL-RELATED"/>
    <property type="match status" value="1"/>
</dbReference>
<dbReference type="OrthoDB" id="9803036at2"/>
<dbReference type="PANTHER" id="PTHR13061">
    <property type="entry name" value="DYNACTIN SUBUNIT P25"/>
    <property type="match status" value="1"/>
</dbReference>
<dbReference type="Pfam" id="PF00132">
    <property type="entry name" value="Hexapep"/>
    <property type="match status" value="1"/>
</dbReference>
<dbReference type="AlphaFoldDB" id="A0A2R4BLS1"/>
<name>A0A2R4BLS1_THAAR</name>
<accession>A0A2R4BLS1</accession>
<dbReference type="InterPro" id="IPR001451">
    <property type="entry name" value="Hexapep"/>
</dbReference>
<dbReference type="Gene3D" id="2.160.10.10">
    <property type="entry name" value="Hexapeptide repeat proteins"/>
    <property type="match status" value="1"/>
</dbReference>
<dbReference type="SUPFAM" id="SSF51161">
    <property type="entry name" value="Trimeric LpxA-like enzymes"/>
    <property type="match status" value="1"/>
</dbReference>
<dbReference type="InterPro" id="IPR047324">
    <property type="entry name" value="LbH_gamma_CA-like"/>
</dbReference>
<dbReference type="EMBL" id="CP028339">
    <property type="protein sequence ID" value="AVR88260.1"/>
    <property type="molecule type" value="Genomic_DNA"/>
</dbReference>
<evidence type="ECO:0000313" key="1">
    <source>
        <dbReference type="EMBL" id="AVR88260.1"/>
    </source>
</evidence>
<sequence>MSIYALGERTPSFGDGSWIAHNATVIGEVEAGRNVSVWYNVVIRGDNDPIRIGDNTNIQDGSVLHTDDGVPLTIGSDVTVGHMAMLHGCTVGDGSLIGINAVLLNNAVIGKNCIIGANTLIPEGRVIPDRSLVVGSPGRIIRTLSDEDVAHSIHNAQNYVDNARQYATGLRALEPASVIRPGEG</sequence>
<gene>
    <name evidence="1" type="ORF">Tharo_1332</name>
</gene>
<evidence type="ECO:0000313" key="2">
    <source>
        <dbReference type="Proteomes" id="UP000241885"/>
    </source>
</evidence>
<dbReference type="InterPro" id="IPR050484">
    <property type="entry name" value="Transf_Hexapept/Carb_Anhydrase"/>
</dbReference>
<organism evidence="1 2">
    <name type="scientific">Thauera aromatica K172</name>
    <dbReference type="NCBI Taxonomy" id="44139"/>
    <lineage>
        <taxon>Bacteria</taxon>
        <taxon>Pseudomonadati</taxon>
        <taxon>Pseudomonadota</taxon>
        <taxon>Betaproteobacteria</taxon>
        <taxon>Rhodocyclales</taxon>
        <taxon>Zoogloeaceae</taxon>
        <taxon>Thauera</taxon>
    </lineage>
</organism>
<protein>
    <submittedName>
        <fullName evidence="1">Gamma carbonic anhydrase family protein</fullName>
    </submittedName>
</protein>
<dbReference type="Proteomes" id="UP000241885">
    <property type="component" value="Chromosome"/>
</dbReference>